<accession>A0A7Y9J553</accession>
<evidence type="ECO:0000313" key="4">
    <source>
        <dbReference type="Proteomes" id="UP000535890"/>
    </source>
</evidence>
<dbReference type="InterPro" id="IPR036291">
    <property type="entry name" value="NAD(P)-bd_dom_sf"/>
</dbReference>
<comment type="similarity">
    <text evidence="1">Belongs to the short-chain dehydrogenases/reductases (SDR) family.</text>
</comment>
<gene>
    <name evidence="3" type="ORF">BJ983_001733</name>
</gene>
<organism evidence="3 4">
    <name type="scientific">Actinomycetospora corticicola</name>
    <dbReference type="NCBI Taxonomy" id="663602"/>
    <lineage>
        <taxon>Bacteria</taxon>
        <taxon>Bacillati</taxon>
        <taxon>Actinomycetota</taxon>
        <taxon>Actinomycetes</taxon>
        <taxon>Pseudonocardiales</taxon>
        <taxon>Pseudonocardiaceae</taxon>
        <taxon>Actinomycetospora</taxon>
    </lineage>
</organism>
<dbReference type="PANTHER" id="PTHR24321">
    <property type="entry name" value="DEHYDROGENASES, SHORT CHAIN"/>
    <property type="match status" value="1"/>
</dbReference>
<evidence type="ECO:0000256" key="1">
    <source>
        <dbReference type="ARBA" id="ARBA00006484"/>
    </source>
</evidence>
<dbReference type="AlphaFoldDB" id="A0A7Y9J553"/>
<dbReference type="FunFam" id="3.40.50.720:FF:000084">
    <property type="entry name" value="Short-chain dehydrogenase reductase"/>
    <property type="match status" value="1"/>
</dbReference>
<keyword evidence="4" id="KW-1185">Reference proteome</keyword>
<dbReference type="CDD" id="cd05233">
    <property type="entry name" value="SDR_c"/>
    <property type="match status" value="1"/>
</dbReference>
<dbReference type="PANTHER" id="PTHR24321:SF14">
    <property type="entry name" value="SHORT-CHAIN TYPE DEHYDROGENASE_REDUCTASE BLR2146-RELATED"/>
    <property type="match status" value="1"/>
</dbReference>
<protein>
    <submittedName>
        <fullName evidence="3">NAD(P)-dependent dehydrogenase (Short-subunit alcohol dehydrogenase family)</fullName>
    </submittedName>
</protein>
<proteinExistence type="inferred from homology"/>
<dbReference type="Gene3D" id="3.40.50.720">
    <property type="entry name" value="NAD(P)-binding Rossmann-like Domain"/>
    <property type="match status" value="1"/>
</dbReference>
<evidence type="ECO:0000256" key="2">
    <source>
        <dbReference type="ARBA" id="ARBA00023002"/>
    </source>
</evidence>
<sequence>MTGAASGLGLAAARRLADEGAAVQLLDRDADAVREATAGLPGSTAHEVDVTDARAVAATFDHVVATHGSIDALVNNAGVVGEQVPVHLTSDAAWTSVMRVNADGAFYVLRAALGAMVAAGRGAVVNMSSSSGLSGKPHLAPYGFSKAGVVGLTRTAAVEYAAHGIRVNAVAPSAVRTPLVEAHIRAAPDPAAMEEQMESQSPLPGMGTPEDVAAVVAFLLSDDAARITGLTVPVDGGYHAT</sequence>
<dbReference type="GO" id="GO:0016491">
    <property type="term" value="F:oxidoreductase activity"/>
    <property type="evidence" value="ECO:0007669"/>
    <property type="project" value="UniProtKB-KW"/>
</dbReference>
<name>A0A7Y9J553_9PSEU</name>
<comment type="caution">
    <text evidence="3">The sequence shown here is derived from an EMBL/GenBank/DDBJ whole genome shotgun (WGS) entry which is preliminary data.</text>
</comment>
<evidence type="ECO:0000313" key="3">
    <source>
        <dbReference type="EMBL" id="NYD35631.1"/>
    </source>
</evidence>
<dbReference type="PRINTS" id="PR00081">
    <property type="entry name" value="GDHRDH"/>
</dbReference>
<dbReference type="RefSeq" id="WP_343053906.1">
    <property type="nucleotide sequence ID" value="NZ_BAABHP010000017.1"/>
</dbReference>
<dbReference type="Proteomes" id="UP000535890">
    <property type="component" value="Unassembled WGS sequence"/>
</dbReference>
<dbReference type="SUPFAM" id="SSF51735">
    <property type="entry name" value="NAD(P)-binding Rossmann-fold domains"/>
    <property type="match status" value="1"/>
</dbReference>
<dbReference type="EMBL" id="JACCBN010000001">
    <property type="protein sequence ID" value="NYD35631.1"/>
    <property type="molecule type" value="Genomic_DNA"/>
</dbReference>
<dbReference type="Pfam" id="PF13561">
    <property type="entry name" value="adh_short_C2"/>
    <property type="match status" value="1"/>
</dbReference>
<dbReference type="InterPro" id="IPR002347">
    <property type="entry name" value="SDR_fam"/>
</dbReference>
<keyword evidence="2" id="KW-0560">Oxidoreductase</keyword>
<dbReference type="PRINTS" id="PR00080">
    <property type="entry name" value="SDRFAMILY"/>
</dbReference>
<reference evidence="3 4" key="1">
    <citation type="submission" date="2020-07" db="EMBL/GenBank/DDBJ databases">
        <title>Sequencing the genomes of 1000 actinobacteria strains.</title>
        <authorList>
            <person name="Klenk H.-P."/>
        </authorList>
    </citation>
    <scope>NUCLEOTIDE SEQUENCE [LARGE SCALE GENOMIC DNA]</scope>
    <source>
        <strain evidence="3 4">DSM 45772</strain>
    </source>
</reference>